<dbReference type="EC" id="2.3.1.269" evidence="8"/>
<organism evidence="11 12">
    <name type="scientific">Aeromicrobium halocynthiae</name>
    <dbReference type="NCBI Taxonomy" id="560557"/>
    <lineage>
        <taxon>Bacteria</taxon>
        <taxon>Bacillati</taxon>
        <taxon>Actinomycetota</taxon>
        <taxon>Actinomycetes</taxon>
        <taxon>Propionibacteriales</taxon>
        <taxon>Nocardioidaceae</taxon>
        <taxon>Aeromicrobium</taxon>
    </lineage>
</organism>
<keyword evidence="3 8" id="KW-0808">Transferase</keyword>
<feature type="transmembrane region" description="Helical" evidence="8">
    <location>
        <begin position="151"/>
        <end position="171"/>
    </location>
</feature>
<comment type="caution">
    <text evidence="8">Lacks conserved residue(s) required for the propagation of feature annotation.</text>
</comment>
<name>A0ABN2VQ34_9ACTN</name>
<evidence type="ECO:0000256" key="6">
    <source>
        <dbReference type="ARBA" id="ARBA00023136"/>
    </source>
</evidence>
<dbReference type="HAMAP" id="MF_01148">
    <property type="entry name" value="Lnt"/>
    <property type="match status" value="1"/>
</dbReference>
<feature type="domain" description="CN hydrolase" evidence="10">
    <location>
        <begin position="205"/>
        <end position="460"/>
    </location>
</feature>
<feature type="transmembrane region" description="Helical" evidence="8">
    <location>
        <begin position="178"/>
        <end position="198"/>
    </location>
</feature>
<feature type="chain" id="PRO_5047395026" description="Apolipoprotein N-acyltransferase" evidence="9">
    <location>
        <begin position="21"/>
        <end position="498"/>
    </location>
</feature>
<keyword evidence="4 8" id="KW-0812">Transmembrane</keyword>
<keyword evidence="2 8" id="KW-1003">Cell membrane</keyword>
<dbReference type="Pfam" id="PF00795">
    <property type="entry name" value="CN_hydrolase"/>
    <property type="match status" value="1"/>
</dbReference>
<dbReference type="PROSITE" id="PS50263">
    <property type="entry name" value="CN_HYDROLASE"/>
    <property type="match status" value="1"/>
</dbReference>
<dbReference type="InterPro" id="IPR003010">
    <property type="entry name" value="C-N_Hydrolase"/>
</dbReference>
<feature type="transmembrane region" description="Helical" evidence="8">
    <location>
        <begin position="52"/>
        <end position="71"/>
    </location>
</feature>
<comment type="similarity">
    <text evidence="8">Belongs to the CN hydrolase family. Apolipoprotein N-acyltransferase subfamily.</text>
</comment>
<evidence type="ECO:0000313" key="12">
    <source>
        <dbReference type="Proteomes" id="UP001501480"/>
    </source>
</evidence>
<dbReference type="EMBL" id="BAAAPY010000001">
    <property type="protein sequence ID" value="GAA2069203.1"/>
    <property type="molecule type" value="Genomic_DNA"/>
</dbReference>
<dbReference type="NCBIfam" id="TIGR00546">
    <property type="entry name" value="lnt"/>
    <property type="match status" value="1"/>
</dbReference>
<dbReference type="CDD" id="cd07571">
    <property type="entry name" value="ALP_N-acyl_transferase"/>
    <property type="match status" value="1"/>
</dbReference>
<evidence type="ECO:0000256" key="9">
    <source>
        <dbReference type="SAM" id="SignalP"/>
    </source>
</evidence>
<keyword evidence="5 8" id="KW-1133">Transmembrane helix</keyword>
<feature type="transmembrane region" description="Helical" evidence="8">
    <location>
        <begin position="473"/>
        <end position="493"/>
    </location>
</feature>
<keyword evidence="9" id="KW-0732">Signal</keyword>
<evidence type="ECO:0000313" key="11">
    <source>
        <dbReference type="EMBL" id="GAA2069203.1"/>
    </source>
</evidence>
<feature type="transmembrane region" description="Helical" evidence="8">
    <location>
        <begin position="77"/>
        <end position="97"/>
    </location>
</feature>
<dbReference type="RefSeq" id="WP_344323195.1">
    <property type="nucleotide sequence ID" value="NZ_BAAAPY010000001.1"/>
</dbReference>
<dbReference type="Gene3D" id="3.60.110.10">
    <property type="entry name" value="Carbon-nitrogen hydrolase"/>
    <property type="match status" value="1"/>
</dbReference>
<keyword evidence="7 8" id="KW-0012">Acyltransferase</keyword>
<comment type="subcellular location">
    <subcellularLocation>
        <location evidence="1 8">Cell membrane</location>
        <topology evidence="1 8">Multi-pass membrane protein</topology>
    </subcellularLocation>
</comment>
<dbReference type="InterPro" id="IPR045378">
    <property type="entry name" value="LNT_N"/>
</dbReference>
<keyword evidence="12" id="KW-1185">Reference proteome</keyword>
<gene>
    <name evidence="8 11" type="primary">lnt</name>
    <name evidence="11" type="ORF">GCM10009821_01840</name>
</gene>
<evidence type="ECO:0000259" key="10">
    <source>
        <dbReference type="PROSITE" id="PS50263"/>
    </source>
</evidence>
<dbReference type="PANTHER" id="PTHR38686:SF1">
    <property type="entry name" value="APOLIPOPROTEIN N-ACYLTRANSFERASE"/>
    <property type="match status" value="1"/>
</dbReference>
<comment type="pathway">
    <text evidence="8">Protein modification; lipoprotein biosynthesis (N-acyl transfer).</text>
</comment>
<comment type="caution">
    <text evidence="11">The sequence shown here is derived from an EMBL/GenBank/DDBJ whole genome shotgun (WGS) entry which is preliminary data.</text>
</comment>
<evidence type="ECO:0000256" key="2">
    <source>
        <dbReference type="ARBA" id="ARBA00022475"/>
    </source>
</evidence>
<dbReference type="SUPFAM" id="SSF56317">
    <property type="entry name" value="Carbon-nitrogen hydrolase"/>
    <property type="match status" value="1"/>
</dbReference>
<protein>
    <recommendedName>
        <fullName evidence="8">Apolipoprotein N-acyltransferase</fullName>
        <shortName evidence="8">ALP N-acyltransferase</shortName>
        <ecNumber evidence="8">2.3.1.269</ecNumber>
    </recommendedName>
</protein>
<comment type="function">
    <text evidence="8">Catalyzes the phospholipid dependent N-acylation of the N-terminal cysteine of apolipoprotein, the last step in lipoprotein maturation.</text>
</comment>
<dbReference type="InterPro" id="IPR036526">
    <property type="entry name" value="C-N_Hydrolase_sf"/>
</dbReference>
<dbReference type="Proteomes" id="UP001501480">
    <property type="component" value="Unassembled WGS sequence"/>
</dbReference>
<evidence type="ECO:0000256" key="5">
    <source>
        <dbReference type="ARBA" id="ARBA00022989"/>
    </source>
</evidence>
<dbReference type="InterPro" id="IPR004563">
    <property type="entry name" value="Apolipo_AcylTrfase"/>
</dbReference>
<dbReference type="PANTHER" id="PTHR38686">
    <property type="entry name" value="APOLIPOPROTEIN N-ACYLTRANSFERASE"/>
    <property type="match status" value="1"/>
</dbReference>
<dbReference type="Pfam" id="PF20154">
    <property type="entry name" value="LNT_N"/>
    <property type="match status" value="1"/>
</dbReference>
<evidence type="ECO:0000256" key="3">
    <source>
        <dbReference type="ARBA" id="ARBA00022679"/>
    </source>
</evidence>
<sequence length="498" mass="52968">MRPPLALVLALLAGLLSAAAFDPFTVPYAMVVGVAVLVVALRGLADAPARWVLAAGAVYGLAFMAVLIWWMNAVSPAAYVSLVLAQVVVLALVAVPLRAALRLRWWPLWGGAVWVAGEWFRSSFPFSGFPWGRLGHTGVDTPFDAWVRLGGMPWLSFVMFLLVSSLVVIVGGSLLHRALAAGTVVTLLLVGAVLPAGVVGQHGTAQVALVQGDVPGVFLTWPRGEITSLHLAETRRLANDVDAGRVPRPDVVMWPEGAVDVDPYANPSVGAQLSAMSERVGAPLVVGGIFDGPTPDTAYNESVVWDEDGPGDRYVKRRLVPYGEYVPFRQALGDRAPQVARTSRDVPRDMLAGESSVPLRIGSLTIGGSICWDLAYDDIVRDAASADADVLGGQTSNAAFTGTAQPEQQWKISRLRALETGRWMLVPSTNGISGVADARGEVVERAPLHEPATISVEVPLASGRTPALVVGPWVQWTLVGLGVLGWFLGWRIGRKARA</sequence>
<evidence type="ECO:0000256" key="8">
    <source>
        <dbReference type="HAMAP-Rule" id="MF_01148"/>
    </source>
</evidence>
<evidence type="ECO:0000256" key="1">
    <source>
        <dbReference type="ARBA" id="ARBA00004651"/>
    </source>
</evidence>
<proteinExistence type="inferred from homology"/>
<evidence type="ECO:0000256" key="7">
    <source>
        <dbReference type="ARBA" id="ARBA00023315"/>
    </source>
</evidence>
<evidence type="ECO:0000256" key="4">
    <source>
        <dbReference type="ARBA" id="ARBA00022692"/>
    </source>
</evidence>
<accession>A0ABN2VQ34</accession>
<comment type="catalytic activity">
    <reaction evidence="8">
        <text>N-terminal S-1,2-diacyl-sn-glyceryl-L-cysteinyl-[lipoprotein] + a glycerophospholipid = N-acyl-S-1,2-diacyl-sn-glyceryl-L-cysteinyl-[lipoprotein] + a 2-acyl-sn-glycero-3-phospholipid + H(+)</text>
        <dbReference type="Rhea" id="RHEA:48228"/>
        <dbReference type="Rhea" id="RHEA-COMP:14681"/>
        <dbReference type="Rhea" id="RHEA-COMP:14684"/>
        <dbReference type="ChEBI" id="CHEBI:15378"/>
        <dbReference type="ChEBI" id="CHEBI:136912"/>
        <dbReference type="ChEBI" id="CHEBI:140656"/>
        <dbReference type="ChEBI" id="CHEBI:140657"/>
        <dbReference type="ChEBI" id="CHEBI:140660"/>
        <dbReference type="EC" id="2.3.1.269"/>
    </reaction>
</comment>
<feature type="signal peptide" evidence="9">
    <location>
        <begin position="1"/>
        <end position="20"/>
    </location>
</feature>
<keyword evidence="6 8" id="KW-0472">Membrane</keyword>
<reference evidence="11 12" key="1">
    <citation type="journal article" date="2019" name="Int. J. Syst. Evol. Microbiol.">
        <title>The Global Catalogue of Microorganisms (GCM) 10K type strain sequencing project: providing services to taxonomists for standard genome sequencing and annotation.</title>
        <authorList>
            <consortium name="The Broad Institute Genomics Platform"/>
            <consortium name="The Broad Institute Genome Sequencing Center for Infectious Disease"/>
            <person name="Wu L."/>
            <person name="Ma J."/>
        </authorList>
    </citation>
    <scope>NUCLEOTIDE SEQUENCE [LARGE SCALE GENOMIC DNA]</scope>
    <source>
        <strain evidence="11 12">JCM 15749</strain>
    </source>
</reference>